<dbReference type="Gene3D" id="3.90.1530.10">
    <property type="entry name" value="Conserved hypothetical protein from pyrococcus furiosus pfu- 392566-001, ParB domain"/>
    <property type="match status" value="1"/>
</dbReference>
<evidence type="ECO:0000313" key="7">
    <source>
        <dbReference type="EMBL" id="TWJ06621.1"/>
    </source>
</evidence>
<dbReference type="GO" id="GO:0032259">
    <property type="term" value="P:methylation"/>
    <property type="evidence" value="ECO:0007669"/>
    <property type="project" value="UniProtKB-KW"/>
</dbReference>
<dbReference type="InterPro" id="IPR002941">
    <property type="entry name" value="DNA_methylase_N4/N6"/>
</dbReference>
<dbReference type="EMBL" id="VLLK01000002">
    <property type="protein sequence ID" value="TWJ06621.1"/>
    <property type="molecule type" value="Genomic_DNA"/>
</dbReference>
<dbReference type="OrthoDB" id="7806498at2"/>
<dbReference type="PRINTS" id="PR00508">
    <property type="entry name" value="S21N4MTFRASE"/>
</dbReference>
<dbReference type="Gene3D" id="3.40.50.150">
    <property type="entry name" value="Vaccinia Virus protein VP39"/>
    <property type="match status" value="1"/>
</dbReference>
<keyword evidence="8" id="KW-1185">Reference proteome</keyword>
<evidence type="ECO:0000313" key="8">
    <source>
        <dbReference type="Proteomes" id="UP000320547"/>
    </source>
</evidence>
<dbReference type="EC" id="2.1.1.-" evidence="4"/>
<dbReference type="GO" id="GO:0003677">
    <property type="term" value="F:DNA binding"/>
    <property type="evidence" value="ECO:0007669"/>
    <property type="project" value="InterPro"/>
</dbReference>
<dbReference type="AlphaFoldDB" id="A0A562ULV8"/>
<dbReference type="GO" id="GO:0009007">
    <property type="term" value="F:site-specific DNA-methyltransferase (adenine-specific) activity"/>
    <property type="evidence" value="ECO:0007669"/>
    <property type="project" value="UniProtKB-EC"/>
</dbReference>
<dbReference type="GO" id="GO:0008170">
    <property type="term" value="F:N-methyltransferase activity"/>
    <property type="evidence" value="ECO:0007669"/>
    <property type="project" value="InterPro"/>
</dbReference>
<evidence type="ECO:0000256" key="1">
    <source>
        <dbReference type="ARBA" id="ARBA00022603"/>
    </source>
</evidence>
<evidence type="ECO:0000256" key="2">
    <source>
        <dbReference type="ARBA" id="ARBA00022679"/>
    </source>
</evidence>
<dbReference type="Pfam" id="PF01555">
    <property type="entry name" value="N6_N4_Mtase"/>
    <property type="match status" value="1"/>
</dbReference>
<keyword evidence="1 7" id="KW-0489">Methyltransferase</keyword>
<evidence type="ECO:0000259" key="6">
    <source>
        <dbReference type="SMART" id="SM00470"/>
    </source>
</evidence>
<gene>
    <name evidence="7" type="ORF">JN10_2157</name>
</gene>
<evidence type="ECO:0000256" key="3">
    <source>
        <dbReference type="ARBA" id="ARBA00047942"/>
    </source>
</evidence>
<dbReference type="PIRSF" id="PIRSF036758">
    <property type="entry name" value="Aden_M_ParB"/>
    <property type="match status" value="1"/>
</dbReference>
<dbReference type="Proteomes" id="UP000320547">
    <property type="component" value="Unassembled WGS sequence"/>
</dbReference>
<feature type="domain" description="ParB-like N-terminal" evidence="6">
    <location>
        <begin position="40"/>
        <end position="126"/>
    </location>
</feature>
<protein>
    <recommendedName>
        <fullName evidence="4">Methyltransferase</fullName>
        <ecNumber evidence="4">2.1.1.-</ecNumber>
    </recommendedName>
</protein>
<dbReference type="InterPro" id="IPR036086">
    <property type="entry name" value="ParB/Sulfiredoxin_sf"/>
</dbReference>
<dbReference type="InterPro" id="IPR001091">
    <property type="entry name" value="RM_Methyltransferase"/>
</dbReference>
<dbReference type="InterPro" id="IPR029063">
    <property type="entry name" value="SAM-dependent_MTases_sf"/>
</dbReference>
<evidence type="ECO:0000256" key="5">
    <source>
        <dbReference type="SAM" id="MobiDB-lite"/>
    </source>
</evidence>
<comment type="caution">
    <text evidence="7">The sequence shown here is derived from an EMBL/GenBank/DDBJ whole genome shotgun (WGS) entry which is preliminary data.</text>
</comment>
<organism evidence="7 8">
    <name type="scientific">Altererythrobacter ishigakiensis</name>
    <dbReference type="NCBI Taxonomy" id="476157"/>
    <lineage>
        <taxon>Bacteria</taxon>
        <taxon>Pseudomonadati</taxon>
        <taxon>Pseudomonadota</taxon>
        <taxon>Alphaproteobacteria</taxon>
        <taxon>Sphingomonadales</taxon>
        <taxon>Erythrobacteraceae</taxon>
        <taxon>Altererythrobacter</taxon>
    </lineage>
</organism>
<dbReference type="SMART" id="SM00470">
    <property type="entry name" value="ParB"/>
    <property type="match status" value="1"/>
</dbReference>
<comment type="catalytic activity">
    <reaction evidence="3">
        <text>a 2'-deoxyadenosine in DNA + S-adenosyl-L-methionine = an N(6)-methyl-2'-deoxyadenosine in DNA + S-adenosyl-L-homocysteine + H(+)</text>
        <dbReference type="Rhea" id="RHEA:15197"/>
        <dbReference type="Rhea" id="RHEA-COMP:12418"/>
        <dbReference type="Rhea" id="RHEA-COMP:12419"/>
        <dbReference type="ChEBI" id="CHEBI:15378"/>
        <dbReference type="ChEBI" id="CHEBI:57856"/>
        <dbReference type="ChEBI" id="CHEBI:59789"/>
        <dbReference type="ChEBI" id="CHEBI:90615"/>
        <dbReference type="ChEBI" id="CHEBI:90616"/>
        <dbReference type="EC" id="2.1.1.72"/>
    </reaction>
</comment>
<dbReference type="InterPro" id="IPR015840">
    <property type="entry name" value="DNA_MeTrfase_ParB"/>
</dbReference>
<comment type="similarity">
    <text evidence="4">Belongs to the N(4)/N(6)-methyltransferase family.</text>
</comment>
<name>A0A562ULV8_9SPHN</name>
<dbReference type="STRING" id="476157.GCA_001663155_00832"/>
<dbReference type="SUPFAM" id="SSF110849">
    <property type="entry name" value="ParB/Sulfiredoxin"/>
    <property type="match status" value="1"/>
</dbReference>
<dbReference type="SUPFAM" id="SSF53335">
    <property type="entry name" value="S-adenosyl-L-methionine-dependent methyltransferases"/>
    <property type="match status" value="1"/>
</dbReference>
<accession>A0A562ULV8</accession>
<reference evidence="7 8" key="1">
    <citation type="submission" date="2019-07" db="EMBL/GenBank/DDBJ databases">
        <title>Genomic Encyclopedia of Archaeal and Bacterial Type Strains, Phase II (KMG-II): from individual species to whole genera.</title>
        <authorList>
            <person name="Goeker M."/>
        </authorList>
    </citation>
    <scope>NUCLEOTIDE SEQUENCE [LARGE SCALE GENOMIC DNA]</scope>
    <source>
        <strain evidence="7 8">ATCC BAA-2084</strain>
    </source>
</reference>
<evidence type="ECO:0000256" key="4">
    <source>
        <dbReference type="RuleBase" id="RU362026"/>
    </source>
</evidence>
<feature type="region of interest" description="Disordered" evidence="5">
    <location>
        <begin position="1"/>
        <end position="34"/>
    </location>
</feature>
<dbReference type="RefSeq" id="WP_083984670.1">
    <property type="nucleotide sequence ID" value="NZ_CP015963.1"/>
</dbReference>
<proteinExistence type="inferred from homology"/>
<sequence length="476" mass="53486">MKIRNRTRGRKVDLQSTPSPQAIESARPNDPNDGLELVIEYRPTEELTPPNRRLRRANKRRANAIRAKVRSFGLNLPIIVDAEARIVIGYGNWQAARDLGLERVPVICITHLTQEQLRLFALAETKIADMGEFDEEVLRLEFKELSDLDLGLDFNLELSGFTMSEIDDLLIEPDEPGDTLPGLPSRPPVCVPGDTWQLGDHRLHCGDALEEQSYISLMGDERAQVVVSDAPYNQPMANISGQEREEFAFASGDMDRQEFTSFLRTSFDLMARYSEDGAIHYQFMDWQHQREMLDAGEAVYSRLRNLVVWNKGMGGQGSFYRSQHELIYLWQVGEGPPINNFGLGETGRYRTNVWDYQGNNSFHASRDDELALHPTVKPVALIADALRDCSHRGGIVLDAFGGSGSTLMAAEHTGRRARLIEIDPGYCDATIERWQARTGQEAVHLESGKSWSEIAEERGVDLAVPETADREEVSNG</sequence>
<dbReference type="InterPro" id="IPR003115">
    <property type="entry name" value="ParB_N"/>
</dbReference>
<keyword evidence="2" id="KW-0808">Transferase</keyword>